<dbReference type="EMBL" id="WTYL01000001">
    <property type="protein sequence ID" value="MXP42950.1"/>
    <property type="molecule type" value="Genomic_DNA"/>
</dbReference>
<keyword evidence="1" id="KW-0812">Transmembrane</keyword>
<keyword evidence="1" id="KW-1133">Transmembrane helix</keyword>
<evidence type="ECO:0000313" key="2">
    <source>
        <dbReference type="EMBL" id="MXP42950.1"/>
    </source>
</evidence>
<evidence type="ECO:0000313" key="3">
    <source>
        <dbReference type="Proteomes" id="UP000431922"/>
    </source>
</evidence>
<name>A0A845AXH3_9SPHN</name>
<organism evidence="2 3">
    <name type="scientific">Allopontixanthobacter sediminis</name>
    <dbReference type="NCBI Taxonomy" id="1689985"/>
    <lineage>
        <taxon>Bacteria</taxon>
        <taxon>Pseudomonadati</taxon>
        <taxon>Pseudomonadota</taxon>
        <taxon>Alphaproteobacteria</taxon>
        <taxon>Sphingomonadales</taxon>
        <taxon>Erythrobacteraceae</taxon>
        <taxon>Allopontixanthobacter</taxon>
    </lineage>
</organism>
<comment type="caution">
    <text evidence="2">The sequence shown here is derived from an EMBL/GenBank/DDBJ whole genome shotgun (WGS) entry which is preliminary data.</text>
</comment>
<evidence type="ECO:0000256" key="1">
    <source>
        <dbReference type="SAM" id="Phobius"/>
    </source>
</evidence>
<protein>
    <submittedName>
        <fullName evidence="2">Uncharacterized protein</fullName>
    </submittedName>
</protein>
<dbReference type="RefSeq" id="WP_160754604.1">
    <property type="nucleotide sequence ID" value="NZ_WTYL01000001.1"/>
</dbReference>
<dbReference type="Proteomes" id="UP000431922">
    <property type="component" value="Unassembled WGS sequence"/>
</dbReference>
<dbReference type="AlphaFoldDB" id="A0A845AXH3"/>
<gene>
    <name evidence="2" type="ORF">GRI65_00605</name>
</gene>
<keyword evidence="3" id="KW-1185">Reference proteome</keyword>
<keyword evidence="1" id="KW-0472">Membrane</keyword>
<feature type="transmembrane region" description="Helical" evidence="1">
    <location>
        <begin position="24"/>
        <end position="50"/>
    </location>
</feature>
<proteinExistence type="predicted"/>
<sequence length="61" mass="6407">MSVAAILALFTFDADLGPIPSLTTLIAALFALVAIAAVAVVIDSVIVGWLDYCEIIERNSK</sequence>
<accession>A0A845AXH3</accession>
<reference evidence="2 3" key="1">
    <citation type="submission" date="2019-12" db="EMBL/GenBank/DDBJ databases">
        <title>Genomic-based taxomic classification of the family Erythrobacteraceae.</title>
        <authorList>
            <person name="Xu L."/>
        </authorList>
    </citation>
    <scope>NUCLEOTIDE SEQUENCE [LARGE SCALE GENOMIC DNA]</scope>
    <source>
        <strain evidence="2 3">KCTC 42453</strain>
    </source>
</reference>